<evidence type="ECO:0000256" key="1">
    <source>
        <dbReference type="SAM" id="MobiDB-lite"/>
    </source>
</evidence>
<name>A0A8I1A0B6_RHOER</name>
<dbReference type="RefSeq" id="WP_197941958.1">
    <property type="nucleotide sequence ID" value="NZ_JAECSB010000085.1"/>
</dbReference>
<gene>
    <name evidence="2" type="ORF">I3517_27385</name>
</gene>
<sequence length="179" mass="19831">MSDSKPYRSVTPIKNGDRIAFVCGDQRVEGTAQVESGPLAREQNIRIIPDGEPWKYGRDCAFAESDPIWVNPFLSDATELHAAAVKRFVHTQLHELGLLGVWALPEDPFDADAWKAYHSGAVPGGRKPAWMVDVGLAEPEPETPQQRALPRPSTTPPPWADNPAGQRRPTKTPNHRRVK</sequence>
<keyword evidence="3" id="KW-1185">Reference proteome</keyword>
<feature type="compositionally biased region" description="Basic residues" evidence="1">
    <location>
        <begin position="168"/>
        <end position="179"/>
    </location>
</feature>
<dbReference type="AlphaFoldDB" id="A0A8I1A0B6"/>
<dbReference type="EMBL" id="JAECSB010000085">
    <property type="protein sequence ID" value="MBH5146332.1"/>
    <property type="molecule type" value="Genomic_DNA"/>
</dbReference>
<accession>A0A8I1A0B6</accession>
<proteinExistence type="predicted"/>
<comment type="caution">
    <text evidence="2">The sequence shown here is derived from an EMBL/GenBank/DDBJ whole genome shotgun (WGS) entry which is preliminary data.</text>
</comment>
<organism evidence="2 3">
    <name type="scientific">Rhodococcus erythropolis</name>
    <name type="common">Arthrobacter picolinophilus</name>
    <dbReference type="NCBI Taxonomy" id="1833"/>
    <lineage>
        <taxon>Bacteria</taxon>
        <taxon>Bacillati</taxon>
        <taxon>Actinomycetota</taxon>
        <taxon>Actinomycetes</taxon>
        <taxon>Mycobacteriales</taxon>
        <taxon>Nocardiaceae</taxon>
        <taxon>Rhodococcus</taxon>
        <taxon>Rhodococcus erythropolis group</taxon>
    </lineage>
</organism>
<evidence type="ECO:0000313" key="2">
    <source>
        <dbReference type="EMBL" id="MBH5146332.1"/>
    </source>
</evidence>
<reference evidence="2 3" key="1">
    <citation type="submission" date="2020-12" db="EMBL/GenBank/DDBJ databases">
        <title>Draft genome sequence of furan degrading bacterial strain FUR100.</title>
        <authorList>
            <person name="Woiski C."/>
        </authorList>
    </citation>
    <scope>NUCLEOTIDE SEQUENCE [LARGE SCALE GENOMIC DNA]</scope>
    <source>
        <strain evidence="2 3">FUR100</strain>
    </source>
</reference>
<evidence type="ECO:0000313" key="3">
    <source>
        <dbReference type="Proteomes" id="UP000627573"/>
    </source>
</evidence>
<protein>
    <submittedName>
        <fullName evidence="2">Uncharacterized protein</fullName>
    </submittedName>
</protein>
<feature type="region of interest" description="Disordered" evidence="1">
    <location>
        <begin position="132"/>
        <end position="179"/>
    </location>
</feature>
<dbReference type="Proteomes" id="UP000627573">
    <property type="component" value="Unassembled WGS sequence"/>
</dbReference>